<organism evidence="2">
    <name type="scientific">Guillardia theta (strain CCMP2712)</name>
    <name type="common">Cryptophyte</name>
    <dbReference type="NCBI Taxonomy" id="905079"/>
    <lineage>
        <taxon>Eukaryota</taxon>
        <taxon>Cryptophyceae</taxon>
        <taxon>Pyrenomonadales</taxon>
        <taxon>Geminigeraceae</taxon>
        <taxon>Guillardia</taxon>
    </lineage>
</organism>
<gene>
    <name evidence="2" type="ORF">GUITHDRAFT_116881</name>
</gene>
<dbReference type="RefSeq" id="XP_005823996.1">
    <property type="nucleotide sequence ID" value="XM_005823939.1"/>
</dbReference>
<dbReference type="KEGG" id="gtt:GUITHDRAFT_116881"/>
<reference evidence="4" key="2">
    <citation type="submission" date="2012-11" db="EMBL/GenBank/DDBJ databases">
        <authorList>
            <person name="Kuo A."/>
            <person name="Curtis B.A."/>
            <person name="Tanifuji G."/>
            <person name="Burki F."/>
            <person name="Gruber A."/>
            <person name="Irimia M."/>
            <person name="Maruyama S."/>
            <person name="Arias M.C."/>
            <person name="Ball S.G."/>
            <person name="Gile G.H."/>
            <person name="Hirakawa Y."/>
            <person name="Hopkins J.F."/>
            <person name="Rensing S.A."/>
            <person name="Schmutz J."/>
            <person name="Symeonidi A."/>
            <person name="Elias M."/>
            <person name="Eveleigh R.J."/>
            <person name="Herman E.K."/>
            <person name="Klute M.J."/>
            <person name="Nakayama T."/>
            <person name="Obornik M."/>
            <person name="Reyes-Prieto A."/>
            <person name="Armbrust E.V."/>
            <person name="Aves S.J."/>
            <person name="Beiko R.G."/>
            <person name="Coutinho P."/>
            <person name="Dacks J.B."/>
            <person name="Durnford D.G."/>
            <person name="Fast N.M."/>
            <person name="Green B.R."/>
            <person name="Grisdale C."/>
            <person name="Hempe F."/>
            <person name="Henrissat B."/>
            <person name="Hoppner M.P."/>
            <person name="Ishida K.-I."/>
            <person name="Kim E."/>
            <person name="Koreny L."/>
            <person name="Kroth P.G."/>
            <person name="Liu Y."/>
            <person name="Malik S.-B."/>
            <person name="Maier U.G."/>
            <person name="McRose D."/>
            <person name="Mock T."/>
            <person name="Neilson J.A."/>
            <person name="Onodera N.T."/>
            <person name="Poole A.M."/>
            <person name="Pritham E.J."/>
            <person name="Richards T.A."/>
            <person name="Rocap G."/>
            <person name="Roy S.W."/>
            <person name="Sarai C."/>
            <person name="Schaack S."/>
            <person name="Shirato S."/>
            <person name="Slamovits C.H."/>
            <person name="Spencer D.F."/>
            <person name="Suzuki S."/>
            <person name="Worden A.Z."/>
            <person name="Zauner S."/>
            <person name="Barry K."/>
            <person name="Bell C."/>
            <person name="Bharti A.K."/>
            <person name="Crow J.A."/>
            <person name="Grimwood J."/>
            <person name="Kramer R."/>
            <person name="Lindquist E."/>
            <person name="Lucas S."/>
            <person name="Salamov A."/>
            <person name="McFadden G.I."/>
            <person name="Lane C.E."/>
            <person name="Keeling P.J."/>
            <person name="Gray M.W."/>
            <person name="Grigoriev I.V."/>
            <person name="Archibald J.M."/>
        </authorList>
    </citation>
    <scope>NUCLEOTIDE SEQUENCE</scope>
    <source>
        <strain evidence="4">CCMP2712</strain>
    </source>
</reference>
<dbReference type="HOGENOM" id="CLU_1186910_0_0_1"/>
<dbReference type="EMBL" id="JH993065">
    <property type="protein sequence ID" value="EKX37016.1"/>
    <property type="molecule type" value="Genomic_DNA"/>
</dbReference>
<dbReference type="GeneID" id="17293699"/>
<sequence>MSAVPVRCSCAQRLVEKRRGLPPRIVLVLVLLLCSLGHVEAQSNTTSTTTTTIGYVSSVLYGKDDVGCSGGVKGYRSVQNNTCVYPYQNTTGRSYTCKGGDVGWSACSQGSVSSTFVPEGSKTCVSSFEGNFRELKSCQEAMYTQYLKSDIVFEVGRCTPQEGFVGTYNQRLELNEETSVISFRNKCFPTCDSNCPNTFIPFSDPSKKVLLVKKRQCLSGLPTEFALNRTSSYW</sequence>
<dbReference type="PaxDb" id="55529-EKX37016"/>
<evidence type="ECO:0000313" key="2">
    <source>
        <dbReference type="EMBL" id="EKX37016.1"/>
    </source>
</evidence>
<keyword evidence="1" id="KW-0732">Signal</keyword>
<feature type="chain" id="PRO_5008770161" evidence="1">
    <location>
        <begin position="42"/>
        <end position="234"/>
    </location>
</feature>
<evidence type="ECO:0000256" key="1">
    <source>
        <dbReference type="SAM" id="SignalP"/>
    </source>
</evidence>
<reference evidence="3" key="3">
    <citation type="submission" date="2015-06" db="UniProtKB">
        <authorList>
            <consortium name="EnsemblProtists"/>
        </authorList>
    </citation>
    <scope>IDENTIFICATION</scope>
</reference>
<accession>L1IL95</accession>
<evidence type="ECO:0000313" key="4">
    <source>
        <dbReference type="Proteomes" id="UP000011087"/>
    </source>
</evidence>
<reference evidence="2 4" key="1">
    <citation type="journal article" date="2012" name="Nature">
        <title>Algal genomes reveal evolutionary mosaicism and the fate of nucleomorphs.</title>
        <authorList>
            <consortium name="DOE Joint Genome Institute"/>
            <person name="Curtis B.A."/>
            <person name="Tanifuji G."/>
            <person name="Burki F."/>
            <person name="Gruber A."/>
            <person name="Irimia M."/>
            <person name="Maruyama S."/>
            <person name="Arias M.C."/>
            <person name="Ball S.G."/>
            <person name="Gile G.H."/>
            <person name="Hirakawa Y."/>
            <person name="Hopkins J.F."/>
            <person name="Kuo A."/>
            <person name="Rensing S.A."/>
            <person name="Schmutz J."/>
            <person name="Symeonidi A."/>
            <person name="Elias M."/>
            <person name="Eveleigh R.J."/>
            <person name="Herman E.K."/>
            <person name="Klute M.J."/>
            <person name="Nakayama T."/>
            <person name="Obornik M."/>
            <person name="Reyes-Prieto A."/>
            <person name="Armbrust E.V."/>
            <person name="Aves S.J."/>
            <person name="Beiko R.G."/>
            <person name="Coutinho P."/>
            <person name="Dacks J.B."/>
            <person name="Durnford D.G."/>
            <person name="Fast N.M."/>
            <person name="Green B.R."/>
            <person name="Grisdale C.J."/>
            <person name="Hempel F."/>
            <person name="Henrissat B."/>
            <person name="Hoppner M.P."/>
            <person name="Ishida K."/>
            <person name="Kim E."/>
            <person name="Koreny L."/>
            <person name="Kroth P.G."/>
            <person name="Liu Y."/>
            <person name="Malik S.B."/>
            <person name="Maier U.G."/>
            <person name="McRose D."/>
            <person name="Mock T."/>
            <person name="Neilson J.A."/>
            <person name="Onodera N.T."/>
            <person name="Poole A.M."/>
            <person name="Pritham E.J."/>
            <person name="Richards T.A."/>
            <person name="Rocap G."/>
            <person name="Roy S.W."/>
            <person name="Sarai C."/>
            <person name="Schaack S."/>
            <person name="Shirato S."/>
            <person name="Slamovits C.H."/>
            <person name="Spencer D.F."/>
            <person name="Suzuki S."/>
            <person name="Worden A.Z."/>
            <person name="Zauner S."/>
            <person name="Barry K."/>
            <person name="Bell C."/>
            <person name="Bharti A.K."/>
            <person name="Crow J.A."/>
            <person name="Grimwood J."/>
            <person name="Kramer R."/>
            <person name="Lindquist E."/>
            <person name="Lucas S."/>
            <person name="Salamov A."/>
            <person name="McFadden G.I."/>
            <person name="Lane C.E."/>
            <person name="Keeling P.J."/>
            <person name="Gray M.W."/>
            <person name="Grigoriev I.V."/>
            <person name="Archibald J.M."/>
        </authorList>
    </citation>
    <scope>NUCLEOTIDE SEQUENCE</scope>
    <source>
        <strain evidence="2 4">CCMP2712</strain>
    </source>
</reference>
<proteinExistence type="predicted"/>
<protein>
    <submittedName>
        <fullName evidence="2 3">Uncharacterized protein</fullName>
    </submittedName>
</protein>
<name>L1IL95_GUITC</name>
<dbReference type="EnsemblProtists" id="EKX37016">
    <property type="protein sequence ID" value="EKX37016"/>
    <property type="gene ID" value="GUITHDRAFT_116881"/>
</dbReference>
<keyword evidence="4" id="KW-1185">Reference proteome</keyword>
<dbReference type="Proteomes" id="UP000011087">
    <property type="component" value="Unassembled WGS sequence"/>
</dbReference>
<evidence type="ECO:0000313" key="3">
    <source>
        <dbReference type="EnsemblProtists" id="EKX37016"/>
    </source>
</evidence>
<dbReference type="AlphaFoldDB" id="L1IL95"/>
<feature type="signal peptide" evidence="1">
    <location>
        <begin position="1"/>
        <end position="41"/>
    </location>
</feature>